<protein>
    <submittedName>
        <fullName evidence="2">CRE-LIN-15A protein</fullName>
    </submittedName>
</protein>
<evidence type="ECO:0000313" key="3">
    <source>
        <dbReference type="Proteomes" id="UP000008281"/>
    </source>
</evidence>
<feature type="region of interest" description="Disordered" evidence="1">
    <location>
        <begin position="598"/>
        <end position="629"/>
    </location>
</feature>
<feature type="compositionally biased region" description="Polar residues" evidence="1">
    <location>
        <begin position="179"/>
        <end position="188"/>
    </location>
</feature>
<keyword evidence="3" id="KW-1185">Reference proteome</keyword>
<feature type="compositionally biased region" description="Basic and acidic residues" evidence="1">
    <location>
        <begin position="802"/>
        <end position="845"/>
    </location>
</feature>
<feature type="region of interest" description="Disordered" evidence="1">
    <location>
        <begin position="22"/>
        <end position="85"/>
    </location>
</feature>
<sequence length="974" mass="110147">MSTELARNLIQRIREDLKECIDNSKGCSTSTSHQLENEEEETMADKEDEDSNHQLENVDEESIADLDRESSNLREQDETGDSMDVSSFQIRSRYRKDIDKQRVNMLFANFLEATGLDDSVLEKPGFKNIIHYLNPDVKFAEPSSKNQTLNVPKTEKLFKKRSSSRKLFVGEPFEAVTTRTQPELNINKANEGEPSSSSSVSSDAIENVAERKETMAQKENIMEDSAEIQKLEIEKDCESKAFDSSDDDDDTDVLKSTDTDEMVPGESERVKELVDRTLSKEPPAPGLTPCFICGNNVTNHESITMTANETIKALMAAVHCEKIKLETAEAALCQVRLKMCSTHHDNVYKWMCKAIGVKTANEVDAIPGIDLFDVLTVYRRLKGIRDAYENRNPSNTPCGSFKMAIKSYYRNYVPRKRGIVRSIKAIARIVKEDPRNNFFAKMSQDDEKILYKEVGRSDRRQHCLQSHTTEPAVAASLEIPEASTSAPNDTHIEQQQELETTRLEEQNNNMPGVAGEVMLPTDDHFEEGDEKQSNQPILPPSDSPCVAKTDPEGHAEIKYQTTFPDTVPDFEVVEGRTYKAVMAENPARTLLSSLMEMSCDEEEPEDWDESSDEEPDEEMEDNQQREEVKCHTPPMEATLGPDCYPPGEFPFVSPASPLVKVEEPEDVKPEPEQQFLNACAETWETNEEVVMTGDNFEVRAVKQEIEEIDDTLMEIEELPSNWVKSEAELLSEQRISQELDLKPLVDQGLEITHVVTHQGVIIDQKKSLSPIPDFEEPQPEIGGWMPKPIPWGQMLYSSTDSLDVKSNEQPDKQETRLGKRAKPIEHESSPPPSKKENEPVQRESLSRAVKRTSYQRPSSPCSMEVELFMKPAKQRRLMDVNCDAADGKNRPSTLDDACFAKPAELQRVLESDIKLTHFNREVSLPPDVPAQNGYGSMRRRSFSRTAKTYVYNRLTAPCSAMTRIQIHRMTPELA</sequence>
<dbReference type="AlphaFoldDB" id="E3MJD2"/>
<feature type="region of interest" description="Disordered" evidence="1">
    <location>
        <begin position="801"/>
        <end position="857"/>
    </location>
</feature>
<feature type="region of interest" description="Disordered" evidence="1">
    <location>
        <begin position="238"/>
        <end position="269"/>
    </location>
</feature>
<organism evidence="3">
    <name type="scientific">Caenorhabditis remanei</name>
    <name type="common">Caenorhabditis vulgaris</name>
    <dbReference type="NCBI Taxonomy" id="31234"/>
    <lineage>
        <taxon>Eukaryota</taxon>
        <taxon>Metazoa</taxon>
        <taxon>Ecdysozoa</taxon>
        <taxon>Nematoda</taxon>
        <taxon>Chromadorea</taxon>
        <taxon>Rhabditida</taxon>
        <taxon>Rhabditina</taxon>
        <taxon>Rhabditomorpha</taxon>
        <taxon>Rhabditoidea</taxon>
        <taxon>Rhabditidae</taxon>
        <taxon>Peloderinae</taxon>
        <taxon>Caenorhabditis</taxon>
    </lineage>
</organism>
<dbReference type="InParanoid" id="E3MJD2"/>
<dbReference type="EMBL" id="DS268450">
    <property type="protein sequence ID" value="EFP03725.1"/>
    <property type="molecule type" value="Genomic_DNA"/>
</dbReference>
<feature type="compositionally biased region" description="Acidic residues" evidence="1">
    <location>
        <begin position="37"/>
        <end position="50"/>
    </location>
</feature>
<feature type="region of interest" description="Disordered" evidence="1">
    <location>
        <begin position="179"/>
        <end position="206"/>
    </location>
</feature>
<dbReference type="eggNOG" id="ENOG502TIKD">
    <property type="taxonomic scope" value="Eukaryota"/>
</dbReference>
<reference evidence="2" key="1">
    <citation type="submission" date="2007-07" db="EMBL/GenBank/DDBJ databases">
        <title>PCAP assembly of the Caenorhabditis remanei genome.</title>
        <authorList>
            <consortium name="The Caenorhabditis remanei Sequencing Consortium"/>
            <person name="Wilson R.K."/>
        </authorList>
    </citation>
    <scope>NUCLEOTIDE SEQUENCE [LARGE SCALE GENOMIC DNA]</scope>
    <source>
        <strain evidence="2">PB4641</strain>
    </source>
</reference>
<evidence type="ECO:0000313" key="2">
    <source>
        <dbReference type="EMBL" id="EFP03725.1"/>
    </source>
</evidence>
<dbReference type="STRING" id="31234.E3MJD2"/>
<dbReference type="Proteomes" id="UP000008281">
    <property type="component" value="Unassembled WGS sequence"/>
</dbReference>
<dbReference type="GeneID" id="9819624"/>
<name>E3MJD2_CAERE</name>
<proteinExistence type="predicted"/>
<feature type="compositionally biased region" description="Basic and acidic residues" evidence="1">
    <location>
        <begin position="65"/>
        <end position="77"/>
    </location>
</feature>
<dbReference type="RefSeq" id="XP_003103754.2">
    <property type="nucleotide sequence ID" value="XM_003103706.2"/>
</dbReference>
<feature type="compositionally biased region" description="Acidic residues" evidence="1">
    <location>
        <begin position="598"/>
        <end position="621"/>
    </location>
</feature>
<dbReference type="KEGG" id="crq:GCK72_025498"/>
<evidence type="ECO:0000256" key="1">
    <source>
        <dbReference type="SAM" id="MobiDB-lite"/>
    </source>
</evidence>
<feature type="compositionally biased region" description="Polar residues" evidence="1">
    <location>
        <begin position="25"/>
        <end position="34"/>
    </location>
</feature>
<gene>
    <name evidence="2" type="primary">Cre-lin-15A</name>
    <name evidence="2" type="ORF">CRE_19112</name>
</gene>
<accession>E3MJD2</accession>
<feature type="region of interest" description="Disordered" evidence="1">
    <location>
        <begin position="524"/>
        <end position="550"/>
    </location>
</feature>
<dbReference type="CTD" id="9819624"/>
<dbReference type="HOGENOM" id="CLU_304879_0_0_1"/>